<reference evidence="1 2" key="1">
    <citation type="journal article" date="2014" name="Genome Biol.">
        <title>Transcriptome and methylome profiling reveals relics of genome dominance in the mesopolyploid Brassica oleracea.</title>
        <authorList>
            <person name="Parkin I.A."/>
            <person name="Koh C."/>
            <person name="Tang H."/>
            <person name="Robinson S.J."/>
            <person name="Kagale S."/>
            <person name="Clarke W.E."/>
            <person name="Town C.D."/>
            <person name="Nixon J."/>
            <person name="Krishnakumar V."/>
            <person name="Bidwell S.L."/>
            <person name="Denoeud F."/>
            <person name="Belcram H."/>
            <person name="Links M.G."/>
            <person name="Just J."/>
            <person name="Clarke C."/>
            <person name="Bender T."/>
            <person name="Huebert T."/>
            <person name="Mason A.S."/>
            <person name="Pires J.C."/>
            <person name="Barker G."/>
            <person name="Moore J."/>
            <person name="Walley P.G."/>
            <person name="Manoli S."/>
            <person name="Batley J."/>
            <person name="Edwards D."/>
            <person name="Nelson M.N."/>
            <person name="Wang X."/>
            <person name="Paterson A.H."/>
            <person name="King G."/>
            <person name="Bancroft I."/>
            <person name="Chalhoub B."/>
            <person name="Sharpe A.G."/>
        </authorList>
    </citation>
    <scope>NUCLEOTIDE SEQUENCE</scope>
    <source>
        <strain evidence="1 2">cv. TO1000</strain>
    </source>
</reference>
<sequence>MSDQRPGATILKLVAPDAVGFIVHILDPIYPIRDLVPPFSNWSHLMQWASSSTSLTPYILRMMVVQALTYTIWQQRNNMLHNQTPLPPLVAFNEINRHIIDSIYAARKRRKFSSLMTLWLI</sequence>
<dbReference type="Proteomes" id="UP000032141">
    <property type="component" value="Chromosome C6"/>
</dbReference>
<evidence type="ECO:0000313" key="1">
    <source>
        <dbReference type="EnsemblPlants" id="Bo6g099740.1"/>
    </source>
</evidence>
<protein>
    <recommendedName>
        <fullName evidence="3">Reverse transcriptase zinc-binding domain-containing protein</fullName>
    </recommendedName>
</protein>
<keyword evidence="2" id="KW-1185">Reference proteome</keyword>
<dbReference type="OMA" id="FNEINRH"/>
<organism evidence="1 2">
    <name type="scientific">Brassica oleracea var. oleracea</name>
    <dbReference type="NCBI Taxonomy" id="109376"/>
    <lineage>
        <taxon>Eukaryota</taxon>
        <taxon>Viridiplantae</taxon>
        <taxon>Streptophyta</taxon>
        <taxon>Embryophyta</taxon>
        <taxon>Tracheophyta</taxon>
        <taxon>Spermatophyta</taxon>
        <taxon>Magnoliopsida</taxon>
        <taxon>eudicotyledons</taxon>
        <taxon>Gunneridae</taxon>
        <taxon>Pentapetalae</taxon>
        <taxon>rosids</taxon>
        <taxon>malvids</taxon>
        <taxon>Brassicales</taxon>
        <taxon>Brassicaceae</taxon>
        <taxon>Brassiceae</taxon>
        <taxon>Brassica</taxon>
    </lineage>
</organism>
<dbReference type="HOGENOM" id="CLU_2041312_0_0_1"/>
<reference evidence="1" key="2">
    <citation type="submission" date="2015-03" db="UniProtKB">
        <authorList>
            <consortium name="EnsemblPlants"/>
        </authorList>
    </citation>
    <scope>IDENTIFICATION</scope>
</reference>
<dbReference type="AlphaFoldDB" id="A0A0D3CYB8"/>
<proteinExistence type="predicted"/>
<accession>A0A0D3CYB8</accession>
<name>A0A0D3CYB8_BRAOL</name>
<dbReference type="EnsemblPlants" id="Bo6g099740.1">
    <property type="protein sequence ID" value="Bo6g099740.1"/>
    <property type="gene ID" value="Bo6g099740"/>
</dbReference>
<evidence type="ECO:0008006" key="3">
    <source>
        <dbReference type="Google" id="ProtNLM"/>
    </source>
</evidence>
<evidence type="ECO:0000313" key="2">
    <source>
        <dbReference type="Proteomes" id="UP000032141"/>
    </source>
</evidence>
<dbReference type="eggNOG" id="KOG1075">
    <property type="taxonomic scope" value="Eukaryota"/>
</dbReference>
<dbReference type="Gramene" id="Bo6g099740.1">
    <property type="protein sequence ID" value="Bo6g099740.1"/>
    <property type="gene ID" value="Bo6g099740"/>
</dbReference>